<proteinExistence type="predicted"/>
<name>A0A365Y091_9BACT</name>
<protein>
    <submittedName>
        <fullName evidence="1">Uncharacterized protein</fullName>
    </submittedName>
</protein>
<gene>
    <name evidence="1" type="ORF">DF182_03390</name>
</gene>
<sequence>MYESGSHNDKPAQWLGFKLNHKTLYEPINLIIVDTLSTSENASRTLMEKRFGTAGFNARPGHTAAYKGKMDNQDFTQLPDTSSNKAFSNYLWTFTNDHARLFGPYLKDGIYFWIGAASRERGLSHEYVTFKAAEKEFEDKLVKFAAVKRLGCYNLHNTQNNETDTTGDHDGFAVVLQIR</sequence>
<organism evidence="1 2">
    <name type="scientific">Chitinophaga flava</name>
    <dbReference type="NCBI Taxonomy" id="2259036"/>
    <lineage>
        <taxon>Bacteria</taxon>
        <taxon>Pseudomonadati</taxon>
        <taxon>Bacteroidota</taxon>
        <taxon>Chitinophagia</taxon>
        <taxon>Chitinophagales</taxon>
        <taxon>Chitinophagaceae</taxon>
        <taxon>Chitinophaga</taxon>
    </lineage>
</organism>
<dbReference type="EMBL" id="QFFJ01000001">
    <property type="protein sequence ID" value="RBL91671.1"/>
    <property type="molecule type" value="Genomic_DNA"/>
</dbReference>
<reference evidence="1 2" key="1">
    <citation type="submission" date="2018-05" db="EMBL/GenBank/DDBJ databases">
        <title>Chitinophaga sp. K3CV102501T nov., isolated from isolated from a monsoon evergreen broad-leaved forest soil.</title>
        <authorList>
            <person name="Lv Y."/>
        </authorList>
    </citation>
    <scope>NUCLEOTIDE SEQUENCE [LARGE SCALE GENOMIC DNA]</scope>
    <source>
        <strain evidence="1 2">GDMCC 1.1325</strain>
    </source>
</reference>
<comment type="caution">
    <text evidence="1">The sequence shown here is derived from an EMBL/GenBank/DDBJ whole genome shotgun (WGS) entry which is preliminary data.</text>
</comment>
<keyword evidence="2" id="KW-1185">Reference proteome</keyword>
<evidence type="ECO:0000313" key="2">
    <source>
        <dbReference type="Proteomes" id="UP000253410"/>
    </source>
</evidence>
<accession>A0A365Y091</accession>
<dbReference type="Proteomes" id="UP000253410">
    <property type="component" value="Unassembled WGS sequence"/>
</dbReference>
<evidence type="ECO:0000313" key="1">
    <source>
        <dbReference type="EMBL" id="RBL91671.1"/>
    </source>
</evidence>
<dbReference type="AlphaFoldDB" id="A0A365Y091"/>